<keyword evidence="6" id="KW-0540">Nuclease</keyword>
<dbReference type="Pfam" id="PF17177">
    <property type="entry name" value="PPR_long"/>
    <property type="match status" value="2"/>
</dbReference>
<evidence type="ECO:0000256" key="9">
    <source>
        <dbReference type="ARBA" id="ARBA00022801"/>
    </source>
</evidence>
<evidence type="ECO:0000256" key="6">
    <source>
        <dbReference type="ARBA" id="ARBA00022722"/>
    </source>
</evidence>
<dbReference type="GO" id="GO:0004526">
    <property type="term" value="F:ribonuclease P activity"/>
    <property type="evidence" value="ECO:0007669"/>
    <property type="project" value="UniProtKB-EC"/>
</dbReference>
<evidence type="ECO:0000259" key="15">
    <source>
        <dbReference type="Pfam" id="PF16953"/>
    </source>
</evidence>
<evidence type="ECO:0000256" key="13">
    <source>
        <dbReference type="PROSITE-ProRule" id="PRU00708"/>
    </source>
</evidence>
<evidence type="ECO:0000256" key="4">
    <source>
        <dbReference type="ARBA" id="ARBA00012179"/>
    </source>
</evidence>
<keyword evidence="18" id="KW-1185">Reference proteome</keyword>
<dbReference type="GO" id="GO:0001682">
    <property type="term" value="P:tRNA 5'-leader removal"/>
    <property type="evidence" value="ECO:0007669"/>
    <property type="project" value="TreeGrafter"/>
</dbReference>
<feature type="domain" description="PROP1-like PPR" evidence="16">
    <location>
        <begin position="254"/>
        <end position="398"/>
    </location>
</feature>
<dbReference type="OMA" id="KMGQHHY"/>
<accession>A0A7N0TI85</accession>
<dbReference type="InterPro" id="IPR031595">
    <property type="entry name" value="PRORP_C"/>
</dbReference>
<keyword evidence="9" id="KW-0378">Hydrolase</keyword>
<keyword evidence="8" id="KW-0677">Repeat</keyword>
<dbReference type="FunFam" id="3.40.50.11980:FF:000002">
    <property type="entry name" value="Proteinaceous RNase P 2"/>
    <property type="match status" value="1"/>
</dbReference>
<feature type="compositionally biased region" description="Polar residues" evidence="14">
    <location>
        <begin position="88"/>
        <end position="101"/>
    </location>
</feature>
<feature type="domain" description="PROP1-like PPR" evidence="16">
    <location>
        <begin position="143"/>
        <end position="197"/>
    </location>
</feature>
<comment type="similarity">
    <text evidence="3">Belongs to the PPR family. P subfamily.</text>
</comment>
<dbReference type="InterPro" id="IPR011990">
    <property type="entry name" value="TPR-like_helical_dom_sf"/>
</dbReference>
<organism evidence="17 18">
    <name type="scientific">Kalanchoe fedtschenkoi</name>
    <name type="common">Lavender scallops</name>
    <name type="synonym">South American air plant</name>
    <dbReference type="NCBI Taxonomy" id="63787"/>
    <lineage>
        <taxon>Eukaryota</taxon>
        <taxon>Viridiplantae</taxon>
        <taxon>Streptophyta</taxon>
        <taxon>Embryophyta</taxon>
        <taxon>Tracheophyta</taxon>
        <taxon>Spermatophyta</taxon>
        <taxon>Magnoliopsida</taxon>
        <taxon>eudicotyledons</taxon>
        <taxon>Gunneridae</taxon>
        <taxon>Pentapetalae</taxon>
        <taxon>Saxifragales</taxon>
        <taxon>Crassulaceae</taxon>
        <taxon>Kalanchoe</taxon>
    </lineage>
</organism>
<dbReference type="PROSITE" id="PS51375">
    <property type="entry name" value="PPR"/>
    <property type="match status" value="1"/>
</dbReference>
<dbReference type="InterPro" id="IPR033443">
    <property type="entry name" value="PROP1-like_PPR_dom"/>
</dbReference>
<dbReference type="InterPro" id="IPR002885">
    <property type="entry name" value="PPR_rpt"/>
</dbReference>
<dbReference type="Proteomes" id="UP000594263">
    <property type="component" value="Unplaced"/>
</dbReference>
<evidence type="ECO:0000256" key="12">
    <source>
        <dbReference type="ARBA" id="ARBA00023211"/>
    </source>
</evidence>
<name>A0A7N0TI85_KALFE</name>
<evidence type="ECO:0000256" key="14">
    <source>
        <dbReference type="SAM" id="MobiDB-lite"/>
    </source>
</evidence>
<dbReference type="NCBIfam" id="TIGR00756">
    <property type="entry name" value="PPR"/>
    <property type="match status" value="1"/>
</dbReference>
<keyword evidence="11" id="KW-0460">Magnesium</keyword>
<feature type="domain" description="PRORP" evidence="15">
    <location>
        <begin position="440"/>
        <end position="665"/>
    </location>
</feature>
<evidence type="ECO:0000256" key="8">
    <source>
        <dbReference type="ARBA" id="ARBA00022737"/>
    </source>
</evidence>
<evidence type="ECO:0000256" key="7">
    <source>
        <dbReference type="ARBA" id="ARBA00022723"/>
    </source>
</evidence>
<feature type="region of interest" description="Disordered" evidence="14">
    <location>
        <begin position="87"/>
        <end position="106"/>
    </location>
</feature>
<reference evidence="17" key="1">
    <citation type="submission" date="2021-01" db="UniProtKB">
        <authorList>
            <consortium name="EnsemblPlants"/>
        </authorList>
    </citation>
    <scope>IDENTIFICATION</scope>
</reference>
<dbReference type="EC" id="3.1.26.5" evidence="4"/>
<dbReference type="Gramene" id="Kaladp0037s0525.1.v1.1">
    <property type="protein sequence ID" value="Kaladp0037s0525.1.v1.1"/>
    <property type="gene ID" value="Kaladp0037s0525.v1.1"/>
</dbReference>
<evidence type="ECO:0000313" key="18">
    <source>
        <dbReference type="Proteomes" id="UP000594263"/>
    </source>
</evidence>
<evidence type="ECO:0000256" key="2">
    <source>
        <dbReference type="ARBA" id="ARBA00001946"/>
    </source>
</evidence>
<proteinExistence type="inferred from homology"/>
<evidence type="ECO:0000256" key="3">
    <source>
        <dbReference type="ARBA" id="ARBA00007626"/>
    </source>
</evidence>
<dbReference type="AlphaFoldDB" id="A0A7N0TI85"/>
<sequence length="762" mass="85769">MMMRERDMHMASPFPFQIPNSSKCPSALGLFNFLYCPRKHVTLLLSPTPRSQLETSTGRLTTKRVARSPAVAYDDMGKRKMLELVDNKGSSSVRSTDNSNVGARGSRNYNKMRMRNKVKKGGAQKKVDLVPKKGYDKTEAELREIAFRVALDSCSKRGDVMGGIDLYDEATRDGFKLSQYHYSVLLYLCSSAASGVVRPAKSGSTYPQSVLHAVSHSSCVHQNGTTISGCIGISDQAKMEVPEENVQLVSPQVKMYAVKRGYEIYQRMCEENVQMNEASFTAMARIAMSMGDGDLAFGVVQQMKQLGIIPKLRSYGPALSAFCSSGNIEKAFAVERHMLEQGVKPEEPELEALLRASIGAKNGDRVYYLLHKFRTVVRRVSNTTADLIRKWFESAEAARVGKTKWNRIQIKTANENRGGGWHGQGWLGRGRWAVSLTTVGDGGFCQCCGQKLDLIDLDPLETEKFAESVASIAVKREKHSNFQKFQQWLDYYGPFEAVADAANIGLYSQHRFTPTKISAVVNGIRQMLPSKKWPLIILHNRRVTGNKMDEEVNKALVEKWKNADALYPTPTGSNDDWYWLYAAIKFKCLLVTNDEMRDHTFQLLGNDFFPKWKERHQVHFSFNETGPVFHMPPPCSVVIQESEDGHWHVPIESEVNAEVDRPWLCITRAKSSTAYGQGSTANAEVTETEDPSNKMWHSKTTVKNEQPTLYSENQVLKRAQPGEMYRKLKSIVSGLEPSERRTILLEIQKAEKFGQCTIDFQI</sequence>
<evidence type="ECO:0000313" key="17">
    <source>
        <dbReference type="EnsemblPlants" id="Kaladp0037s0525.1.v1.1"/>
    </source>
</evidence>
<keyword evidence="10" id="KW-0862">Zinc</keyword>
<keyword evidence="5" id="KW-0819">tRNA processing</keyword>
<keyword evidence="7" id="KW-0479">Metal-binding</keyword>
<dbReference type="Gene3D" id="3.40.50.11980">
    <property type="match status" value="1"/>
</dbReference>
<dbReference type="Gene3D" id="1.25.40.10">
    <property type="entry name" value="Tetratricopeptide repeat domain"/>
    <property type="match status" value="1"/>
</dbReference>
<dbReference type="Pfam" id="PF16953">
    <property type="entry name" value="PRORP"/>
    <property type="match status" value="1"/>
</dbReference>
<comment type="catalytic activity">
    <reaction evidence="1">
        <text>Endonucleolytic cleavage of RNA, removing 5'-extranucleotides from tRNA precursor.</text>
        <dbReference type="EC" id="3.1.26.5"/>
    </reaction>
</comment>
<evidence type="ECO:0000256" key="11">
    <source>
        <dbReference type="ARBA" id="ARBA00022842"/>
    </source>
</evidence>
<evidence type="ECO:0000256" key="5">
    <source>
        <dbReference type="ARBA" id="ARBA00022694"/>
    </source>
</evidence>
<dbReference type="GO" id="GO:0046872">
    <property type="term" value="F:metal ion binding"/>
    <property type="evidence" value="ECO:0007669"/>
    <property type="project" value="UniProtKB-KW"/>
</dbReference>
<dbReference type="EnsemblPlants" id="Kaladp0037s0525.1.v1.1">
    <property type="protein sequence ID" value="Kaladp0037s0525.1.v1.1"/>
    <property type="gene ID" value="Kaladp0037s0525.v1.1"/>
</dbReference>
<evidence type="ECO:0000259" key="16">
    <source>
        <dbReference type="Pfam" id="PF17177"/>
    </source>
</evidence>
<dbReference type="PANTHER" id="PTHR13547:SF7">
    <property type="entry name" value="RIBONUCLEASE P"/>
    <property type="match status" value="1"/>
</dbReference>
<protein>
    <recommendedName>
        <fullName evidence="4">ribonuclease P</fullName>
        <ecNumber evidence="4">3.1.26.5</ecNumber>
    </recommendedName>
</protein>
<feature type="repeat" description="PPR" evidence="13">
    <location>
        <begin position="311"/>
        <end position="345"/>
    </location>
</feature>
<dbReference type="PANTHER" id="PTHR13547">
    <property type="match status" value="1"/>
</dbReference>
<comment type="cofactor">
    <cofactor evidence="2">
        <name>Mg(2+)</name>
        <dbReference type="ChEBI" id="CHEBI:18420"/>
    </cofactor>
</comment>
<keyword evidence="12" id="KW-0464">Manganese</keyword>
<evidence type="ECO:0000256" key="10">
    <source>
        <dbReference type="ARBA" id="ARBA00022833"/>
    </source>
</evidence>
<evidence type="ECO:0000256" key="1">
    <source>
        <dbReference type="ARBA" id="ARBA00000928"/>
    </source>
</evidence>